<dbReference type="AlphaFoldDB" id="A0A0R3MV05"/>
<dbReference type="RefSeq" id="WP_057845577.1">
    <property type="nucleotide sequence ID" value="NZ_LLYA01000170.1"/>
</dbReference>
<evidence type="ECO:0000313" key="1">
    <source>
        <dbReference type="EMBL" id="KRR21677.1"/>
    </source>
</evidence>
<proteinExistence type="predicted"/>
<accession>A0A0R3MV05</accession>
<dbReference type="EMBL" id="LLYA01000170">
    <property type="protein sequence ID" value="KRR21677.1"/>
    <property type="molecule type" value="Genomic_DNA"/>
</dbReference>
<sequence length="83" mass="9268">MNPALLIQAQAFVDRKYVARADARQKAMGLAYVTAERQDLAREIVRFAETVHAERVTELEAELAHADKRIALLRAAYRVGDGS</sequence>
<dbReference type="Proteomes" id="UP000052023">
    <property type="component" value="Unassembled WGS sequence"/>
</dbReference>
<gene>
    <name evidence="1" type="ORF">CQ13_06400</name>
</gene>
<dbReference type="OrthoDB" id="8253867at2"/>
<protein>
    <submittedName>
        <fullName evidence="1">Uncharacterized protein</fullName>
    </submittedName>
</protein>
<name>A0A0R3MV05_9BRAD</name>
<organism evidence="1 2">
    <name type="scientific">Bradyrhizobium retamae</name>
    <dbReference type="NCBI Taxonomy" id="1300035"/>
    <lineage>
        <taxon>Bacteria</taxon>
        <taxon>Pseudomonadati</taxon>
        <taxon>Pseudomonadota</taxon>
        <taxon>Alphaproteobacteria</taxon>
        <taxon>Hyphomicrobiales</taxon>
        <taxon>Nitrobacteraceae</taxon>
        <taxon>Bradyrhizobium</taxon>
    </lineage>
</organism>
<reference evidence="1 2" key="1">
    <citation type="submission" date="2014-03" db="EMBL/GenBank/DDBJ databases">
        <title>Bradyrhizobium valentinum sp. nov., isolated from effective nodules of Lupinus mariae-josephae, a lupine endemic of basic-lime soils in Eastern Spain.</title>
        <authorList>
            <person name="Duran D."/>
            <person name="Rey L."/>
            <person name="Navarro A."/>
            <person name="Busquets A."/>
            <person name="Imperial J."/>
            <person name="Ruiz-Argueso T."/>
        </authorList>
    </citation>
    <scope>NUCLEOTIDE SEQUENCE [LARGE SCALE GENOMIC DNA]</scope>
    <source>
        <strain evidence="1 2">Ro19</strain>
    </source>
</reference>
<evidence type="ECO:0000313" key="2">
    <source>
        <dbReference type="Proteomes" id="UP000052023"/>
    </source>
</evidence>
<keyword evidence="2" id="KW-1185">Reference proteome</keyword>
<comment type="caution">
    <text evidence="1">The sequence shown here is derived from an EMBL/GenBank/DDBJ whole genome shotgun (WGS) entry which is preliminary data.</text>
</comment>